<dbReference type="GO" id="GO:0003676">
    <property type="term" value="F:nucleic acid binding"/>
    <property type="evidence" value="ECO:0007669"/>
    <property type="project" value="InterPro"/>
</dbReference>
<proteinExistence type="predicted"/>
<dbReference type="EMBL" id="GISG01055714">
    <property type="protein sequence ID" value="MBA4626270.1"/>
    <property type="molecule type" value="Transcribed_RNA"/>
</dbReference>
<dbReference type="GO" id="GO:0008270">
    <property type="term" value="F:zinc ion binding"/>
    <property type="evidence" value="ECO:0007669"/>
    <property type="project" value="InterPro"/>
</dbReference>
<protein>
    <recommendedName>
        <fullName evidence="3">CCHC-type domain-containing protein</fullName>
    </recommendedName>
</protein>
<reference evidence="2" key="1">
    <citation type="journal article" date="2013" name="J. Plant Res.">
        <title>Effect of fungi and light on seed germination of three Opuntia species from semiarid lands of central Mexico.</title>
        <authorList>
            <person name="Delgado-Sanchez P."/>
            <person name="Jimenez-Bremont J.F."/>
            <person name="Guerrero-Gonzalez Mde L."/>
            <person name="Flores J."/>
        </authorList>
    </citation>
    <scope>NUCLEOTIDE SEQUENCE</scope>
    <source>
        <tissue evidence="2">Cladode</tissue>
    </source>
</reference>
<reference evidence="2" key="2">
    <citation type="submission" date="2020-07" db="EMBL/GenBank/DDBJ databases">
        <authorList>
            <person name="Vera ALvarez R."/>
            <person name="Arias-Moreno D.M."/>
            <person name="Jimenez-Jacinto V."/>
            <person name="Jimenez-Bremont J.F."/>
            <person name="Swaminathan K."/>
            <person name="Moose S.P."/>
            <person name="Guerrero-Gonzalez M.L."/>
            <person name="Marino-Ramirez L."/>
            <person name="Landsman D."/>
            <person name="Rodriguez-Kessler M."/>
            <person name="Delgado-Sanchez P."/>
        </authorList>
    </citation>
    <scope>NUCLEOTIDE SEQUENCE</scope>
    <source>
        <tissue evidence="2">Cladode</tissue>
    </source>
</reference>
<feature type="region of interest" description="Disordered" evidence="1">
    <location>
        <begin position="44"/>
        <end position="112"/>
    </location>
</feature>
<dbReference type="AlphaFoldDB" id="A0A7C8YUM5"/>
<accession>A0A7C8YUM5</accession>
<organism evidence="2">
    <name type="scientific">Opuntia streptacantha</name>
    <name type="common">Prickly pear cactus</name>
    <name type="synonym">Opuntia cardona</name>
    <dbReference type="NCBI Taxonomy" id="393608"/>
    <lineage>
        <taxon>Eukaryota</taxon>
        <taxon>Viridiplantae</taxon>
        <taxon>Streptophyta</taxon>
        <taxon>Embryophyta</taxon>
        <taxon>Tracheophyta</taxon>
        <taxon>Spermatophyta</taxon>
        <taxon>Magnoliopsida</taxon>
        <taxon>eudicotyledons</taxon>
        <taxon>Gunneridae</taxon>
        <taxon>Pentapetalae</taxon>
        <taxon>Caryophyllales</taxon>
        <taxon>Cactineae</taxon>
        <taxon>Cactaceae</taxon>
        <taxon>Opuntioideae</taxon>
        <taxon>Opuntia</taxon>
    </lineage>
</organism>
<evidence type="ECO:0008006" key="3">
    <source>
        <dbReference type="Google" id="ProtNLM"/>
    </source>
</evidence>
<dbReference type="InterPro" id="IPR036875">
    <property type="entry name" value="Znf_CCHC_sf"/>
</dbReference>
<evidence type="ECO:0000256" key="1">
    <source>
        <dbReference type="SAM" id="MobiDB-lite"/>
    </source>
</evidence>
<dbReference type="SUPFAM" id="SSF57756">
    <property type="entry name" value="Retrovirus zinc finger-like domains"/>
    <property type="match status" value="1"/>
</dbReference>
<evidence type="ECO:0000313" key="2">
    <source>
        <dbReference type="EMBL" id="MBA4626270.1"/>
    </source>
</evidence>
<name>A0A7C8YUM5_OPUST</name>
<feature type="compositionally biased region" description="Polar residues" evidence="1">
    <location>
        <begin position="84"/>
        <end position="93"/>
    </location>
</feature>
<sequence>MAVIRKEKKWVYDFVNVCYKSSTQRLCYMNTVHLMETHDMATVDDTTGRVTGGEGLDDDFNRRILPPINPRKRGRPKSTRRESQTQGVRTNRCSKCHEPGHKRNTCRNPRADFDADYEGDLVSVEDLLGGNG</sequence>